<dbReference type="InterPro" id="IPR036873">
    <property type="entry name" value="Rhodanese-like_dom_sf"/>
</dbReference>
<protein>
    <recommendedName>
        <fullName evidence="2">Rhodanese domain-containing protein</fullName>
    </recommendedName>
</protein>
<dbReference type="PANTHER" id="PTHR43031:SF1">
    <property type="entry name" value="PYRIDINE NUCLEOTIDE-DISULPHIDE OXIDOREDUCTASE"/>
    <property type="match status" value="1"/>
</dbReference>
<feature type="domain" description="Rhodanese" evidence="2">
    <location>
        <begin position="13"/>
        <end position="101"/>
    </location>
</feature>
<dbReference type="SUPFAM" id="SSF52821">
    <property type="entry name" value="Rhodanese/Cell cycle control phosphatase"/>
    <property type="match status" value="1"/>
</dbReference>
<proteinExistence type="predicted"/>
<reference key="1">
    <citation type="submission" date="2017-08" db="EMBL/GenBank/DDBJ databases">
        <title>A dynamic microbial community with high functional redundancy inhabits the cold, oxic subseafloor aquifer.</title>
        <authorList>
            <person name="Tully B.J."/>
            <person name="Wheat C.G."/>
            <person name="Glazer B.T."/>
            <person name="Huber J.A."/>
        </authorList>
    </citation>
    <scope>NUCLEOTIDE SEQUENCE [LARGE SCALE GENOMIC DNA]</scope>
</reference>
<organism evidence="3">
    <name type="scientific">OCS116 cluster bacterium</name>
    <dbReference type="NCBI Taxonomy" id="2030921"/>
    <lineage>
        <taxon>Bacteria</taxon>
        <taxon>Pseudomonadati</taxon>
        <taxon>Pseudomonadota</taxon>
        <taxon>Alphaproteobacteria</taxon>
        <taxon>OCS116 cluster</taxon>
    </lineage>
</organism>
<sequence>MQQISLQQVQEKLNKGAILVDIREPSETAREYIEVAEKWPLSHMPNHKPDIKRKKEVIFFCRSGARTQMNAKKLDASFPNRSYIMQGGIGAWRGAKLPTIRDKNAPAGGGINMNYVIFGALLLFASYYLLK</sequence>
<name>A0A2A4YTT8_9PROT</name>
<dbReference type="EMBL" id="NVUS01000023">
    <property type="protein sequence ID" value="PCI98212.1"/>
    <property type="molecule type" value="Genomic_DNA"/>
</dbReference>
<dbReference type="Gene3D" id="3.40.250.10">
    <property type="entry name" value="Rhodanese-like domain"/>
    <property type="match status" value="1"/>
</dbReference>
<dbReference type="PANTHER" id="PTHR43031">
    <property type="entry name" value="FAD-DEPENDENT OXIDOREDUCTASE"/>
    <property type="match status" value="1"/>
</dbReference>
<gene>
    <name evidence="3" type="ORF">COB13_14255</name>
</gene>
<accession>A0A2A4YTT8</accession>
<keyword evidence="1" id="KW-0812">Transmembrane</keyword>
<keyword evidence="1" id="KW-1133">Transmembrane helix</keyword>
<dbReference type="AlphaFoldDB" id="A0A2A4YTT8"/>
<evidence type="ECO:0000259" key="2">
    <source>
        <dbReference type="PROSITE" id="PS50206"/>
    </source>
</evidence>
<dbReference type="InterPro" id="IPR050229">
    <property type="entry name" value="GlpE_sulfurtransferase"/>
</dbReference>
<dbReference type="Pfam" id="PF00581">
    <property type="entry name" value="Rhodanese"/>
    <property type="match status" value="1"/>
</dbReference>
<dbReference type="InterPro" id="IPR001763">
    <property type="entry name" value="Rhodanese-like_dom"/>
</dbReference>
<evidence type="ECO:0000256" key="1">
    <source>
        <dbReference type="SAM" id="Phobius"/>
    </source>
</evidence>
<evidence type="ECO:0000313" key="3">
    <source>
        <dbReference type="EMBL" id="PCI98212.1"/>
    </source>
</evidence>
<comment type="caution">
    <text evidence="3">The sequence shown here is derived from an EMBL/GenBank/DDBJ whole genome shotgun (WGS) entry which is preliminary data.</text>
</comment>
<dbReference type="SMART" id="SM00450">
    <property type="entry name" value="RHOD"/>
    <property type="match status" value="1"/>
</dbReference>
<keyword evidence="1" id="KW-0472">Membrane</keyword>
<feature type="transmembrane region" description="Helical" evidence="1">
    <location>
        <begin position="111"/>
        <end position="130"/>
    </location>
</feature>
<reference evidence="3" key="2">
    <citation type="journal article" date="2018" name="ISME J.">
        <title>A dynamic microbial community with high functional redundancy inhabits the cold, oxic subseafloor aquifer.</title>
        <authorList>
            <person name="Tully B.J."/>
            <person name="Wheat C.G."/>
            <person name="Glazer B.T."/>
            <person name="Huber J.A."/>
        </authorList>
    </citation>
    <scope>NUCLEOTIDE SEQUENCE</scope>
    <source>
        <strain evidence="3">NORP83</strain>
    </source>
</reference>
<dbReference type="PROSITE" id="PS50206">
    <property type="entry name" value="RHODANESE_3"/>
    <property type="match status" value="1"/>
</dbReference>